<protein>
    <submittedName>
        <fullName evidence="2">Uncharacterized protein</fullName>
    </submittedName>
</protein>
<proteinExistence type="predicted"/>
<feature type="compositionally biased region" description="Low complexity" evidence="1">
    <location>
        <begin position="136"/>
        <end position="150"/>
    </location>
</feature>
<name>A0A654ZF89_MYCTX</name>
<dbReference type="EMBL" id="CQQC01000296">
    <property type="protein sequence ID" value="CNU78052.1"/>
    <property type="molecule type" value="Genomic_DNA"/>
</dbReference>
<feature type="region of interest" description="Disordered" evidence="1">
    <location>
        <begin position="130"/>
        <end position="160"/>
    </location>
</feature>
<accession>A0A654ZF89</accession>
<gene>
    <name evidence="2" type="ORF">ERS007661_01166</name>
</gene>
<dbReference type="AlphaFoldDB" id="A0A654ZF89"/>
<evidence type="ECO:0000256" key="1">
    <source>
        <dbReference type="SAM" id="MobiDB-lite"/>
    </source>
</evidence>
<evidence type="ECO:0000313" key="2">
    <source>
        <dbReference type="EMBL" id="CNU78052.1"/>
    </source>
</evidence>
<dbReference type="Proteomes" id="UP000039217">
    <property type="component" value="Unassembled WGS sequence"/>
</dbReference>
<sequence>MASVSVRAARSGSARRSAISAYSRASASSIRRRSLLQSRLFSRLGLASASVAHGPTLSSRGMTLRSAASRTGSLAPMTVRRITSRVISDILGATANALAIGHPAMLAAAISAIGPAWRATASRWNGGDIRRRRSRCTSSSINSSELSPSSPANIELASPA</sequence>
<reference evidence="2 3" key="1">
    <citation type="submission" date="2015-03" db="EMBL/GenBank/DDBJ databases">
        <authorList>
            <consortium name="Pathogen Informatics"/>
        </authorList>
    </citation>
    <scope>NUCLEOTIDE SEQUENCE [LARGE SCALE GENOMIC DNA]</scope>
    <source>
        <strain evidence="2 3">D00501624</strain>
    </source>
</reference>
<organism evidence="2 3">
    <name type="scientific">Mycobacterium tuberculosis</name>
    <dbReference type="NCBI Taxonomy" id="1773"/>
    <lineage>
        <taxon>Bacteria</taxon>
        <taxon>Bacillati</taxon>
        <taxon>Actinomycetota</taxon>
        <taxon>Actinomycetes</taxon>
        <taxon>Mycobacteriales</taxon>
        <taxon>Mycobacteriaceae</taxon>
        <taxon>Mycobacterium</taxon>
        <taxon>Mycobacterium tuberculosis complex</taxon>
    </lineage>
</organism>
<evidence type="ECO:0000313" key="3">
    <source>
        <dbReference type="Proteomes" id="UP000039217"/>
    </source>
</evidence>